<sequence>MVEHTDAVPGPTVAARQQARQRLDRDRDLFIAATSHELRTPVTVIKGYADTLANHWEHLPEADRREAARVISERAGDLARLVDRLLAAASEADPASGAPPVAFDLVDGLRTAVAALPADLARRLVVQLPAGLPGAIGDPASLSTVLTELATNADKYSPVGSPIWLTAGATGGAVYFRVSDQGIGVRPEYAERVFDRFWQGEQAPVPAPRGPRSLGRADDDGYRRRRGGAGLGLYLVRRIVERQNGWVSLRPREGGGTVAEVRLPCARANPSVGGAIPGPAPAQEP</sequence>
<evidence type="ECO:0000259" key="9">
    <source>
        <dbReference type="PROSITE" id="PS50109"/>
    </source>
</evidence>
<gene>
    <name evidence="10" type="ORF">GCM10010123_43690</name>
</gene>
<dbReference type="Gene3D" id="3.30.565.10">
    <property type="entry name" value="Histidine kinase-like ATPase, C-terminal domain"/>
    <property type="match status" value="1"/>
</dbReference>
<evidence type="ECO:0000256" key="5">
    <source>
        <dbReference type="ARBA" id="ARBA00022679"/>
    </source>
</evidence>
<evidence type="ECO:0000256" key="1">
    <source>
        <dbReference type="ARBA" id="ARBA00000085"/>
    </source>
</evidence>
<dbReference type="InterPro" id="IPR050736">
    <property type="entry name" value="Sensor_HK_Regulatory"/>
</dbReference>
<dbReference type="Pfam" id="PF02518">
    <property type="entry name" value="HATPase_c"/>
    <property type="match status" value="1"/>
</dbReference>
<dbReference type="InterPro" id="IPR003661">
    <property type="entry name" value="HisK_dim/P_dom"/>
</dbReference>
<dbReference type="SUPFAM" id="SSF47384">
    <property type="entry name" value="Homodimeric domain of signal transducing histidine kinase"/>
    <property type="match status" value="1"/>
</dbReference>
<dbReference type="PANTHER" id="PTHR43711:SF1">
    <property type="entry name" value="HISTIDINE KINASE 1"/>
    <property type="match status" value="1"/>
</dbReference>
<keyword evidence="5" id="KW-0808">Transferase</keyword>
<dbReference type="PRINTS" id="PR00344">
    <property type="entry name" value="BCTRLSENSOR"/>
</dbReference>
<evidence type="ECO:0000256" key="8">
    <source>
        <dbReference type="SAM" id="MobiDB-lite"/>
    </source>
</evidence>
<dbReference type="GO" id="GO:0000155">
    <property type="term" value="F:phosphorelay sensor kinase activity"/>
    <property type="evidence" value="ECO:0007669"/>
    <property type="project" value="InterPro"/>
</dbReference>
<name>A0A8J3BBS2_9ACTN</name>
<evidence type="ECO:0000256" key="4">
    <source>
        <dbReference type="ARBA" id="ARBA00022553"/>
    </source>
</evidence>
<dbReference type="InterPro" id="IPR004358">
    <property type="entry name" value="Sig_transdc_His_kin-like_C"/>
</dbReference>
<dbReference type="SMART" id="SM00388">
    <property type="entry name" value="HisKA"/>
    <property type="match status" value="1"/>
</dbReference>
<reference evidence="10" key="1">
    <citation type="journal article" date="2014" name="Int. J. Syst. Evol. Microbiol.">
        <title>Complete genome sequence of Corynebacterium casei LMG S-19264T (=DSM 44701T), isolated from a smear-ripened cheese.</title>
        <authorList>
            <consortium name="US DOE Joint Genome Institute (JGI-PGF)"/>
            <person name="Walter F."/>
            <person name="Albersmeier A."/>
            <person name="Kalinowski J."/>
            <person name="Ruckert C."/>
        </authorList>
    </citation>
    <scope>NUCLEOTIDE SEQUENCE</scope>
    <source>
        <strain evidence="10">JCM 3090</strain>
    </source>
</reference>
<dbReference type="SMART" id="SM00387">
    <property type="entry name" value="HATPase_c"/>
    <property type="match status" value="1"/>
</dbReference>
<dbReference type="Pfam" id="PF00512">
    <property type="entry name" value="HisKA"/>
    <property type="match status" value="1"/>
</dbReference>
<dbReference type="EC" id="2.7.13.3" evidence="3"/>
<comment type="catalytic activity">
    <reaction evidence="1">
        <text>ATP + protein L-histidine = ADP + protein N-phospho-L-histidine.</text>
        <dbReference type="EC" id="2.7.13.3"/>
    </reaction>
</comment>
<dbReference type="SUPFAM" id="SSF55874">
    <property type="entry name" value="ATPase domain of HSP90 chaperone/DNA topoisomerase II/histidine kinase"/>
    <property type="match status" value="1"/>
</dbReference>
<keyword evidence="6" id="KW-0418">Kinase</keyword>
<dbReference type="InterPro" id="IPR003594">
    <property type="entry name" value="HATPase_dom"/>
</dbReference>
<dbReference type="PROSITE" id="PS50109">
    <property type="entry name" value="HIS_KIN"/>
    <property type="match status" value="1"/>
</dbReference>
<dbReference type="CDD" id="cd00082">
    <property type="entry name" value="HisKA"/>
    <property type="match status" value="1"/>
</dbReference>
<keyword evidence="7" id="KW-0902">Two-component regulatory system</keyword>
<evidence type="ECO:0000313" key="11">
    <source>
        <dbReference type="Proteomes" id="UP000649739"/>
    </source>
</evidence>
<dbReference type="InterPro" id="IPR005467">
    <property type="entry name" value="His_kinase_dom"/>
</dbReference>
<dbReference type="InterPro" id="IPR036097">
    <property type="entry name" value="HisK_dim/P_sf"/>
</dbReference>
<evidence type="ECO:0000313" key="10">
    <source>
        <dbReference type="EMBL" id="GGK09072.1"/>
    </source>
</evidence>
<keyword evidence="11" id="KW-1185">Reference proteome</keyword>
<dbReference type="AlphaFoldDB" id="A0A8J3BBS2"/>
<dbReference type="PANTHER" id="PTHR43711">
    <property type="entry name" value="TWO-COMPONENT HISTIDINE KINASE"/>
    <property type="match status" value="1"/>
</dbReference>
<dbReference type="Gene3D" id="1.10.287.130">
    <property type="match status" value="1"/>
</dbReference>
<evidence type="ECO:0000256" key="7">
    <source>
        <dbReference type="ARBA" id="ARBA00023012"/>
    </source>
</evidence>
<dbReference type="GO" id="GO:0005886">
    <property type="term" value="C:plasma membrane"/>
    <property type="evidence" value="ECO:0007669"/>
    <property type="project" value="UniProtKB-SubCell"/>
</dbReference>
<comment type="subcellular location">
    <subcellularLocation>
        <location evidence="2">Cell membrane</location>
    </subcellularLocation>
</comment>
<keyword evidence="4" id="KW-0597">Phosphoprotein</keyword>
<evidence type="ECO:0000256" key="3">
    <source>
        <dbReference type="ARBA" id="ARBA00012438"/>
    </source>
</evidence>
<evidence type="ECO:0000256" key="6">
    <source>
        <dbReference type="ARBA" id="ARBA00022777"/>
    </source>
</evidence>
<evidence type="ECO:0000256" key="2">
    <source>
        <dbReference type="ARBA" id="ARBA00004236"/>
    </source>
</evidence>
<organism evidence="10 11">
    <name type="scientific">Pilimelia anulata</name>
    <dbReference type="NCBI Taxonomy" id="53371"/>
    <lineage>
        <taxon>Bacteria</taxon>
        <taxon>Bacillati</taxon>
        <taxon>Actinomycetota</taxon>
        <taxon>Actinomycetes</taxon>
        <taxon>Micromonosporales</taxon>
        <taxon>Micromonosporaceae</taxon>
        <taxon>Pilimelia</taxon>
    </lineage>
</organism>
<protein>
    <recommendedName>
        <fullName evidence="3">histidine kinase</fullName>
        <ecNumber evidence="3">2.7.13.3</ecNumber>
    </recommendedName>
</protein>
<dbReference type="InterPro" id="IPR036890">
    <property type="entry name" value="HATPase_C_sf"/>
</dbReference>
<accession>A0A8J3BBS2</accession>
<dbReference type="EMBL" id="BMQB01000013">
    <property type="protein sequence ID" value="GGK09072.1"/>
    <property type="molecule type" value="Genomic_DNA"/>
</dbReference>
<feature type="region of interest" description="Disordered" evidence="8">
    <location>
        <begin position="202"/>
        <end position="222"/>
    </location>
</feature>
<reference evidence="10" key="2">
    <citation type="submission" date="2020-09" db="EMBL/GenBank/DDBJ databases">
        <authorList>
            <person name="Sun Q."/>
            <person name="Ohkuma M."/>
        </authorList>
    </citation>
    <scope>NUCLEOTIDE SEQUENCE</scope>
    <source>
        <strain evidence="10">JCM 3090</strain>
    </source>
</reference>
<feature type="domain" description="Histidine kinase" evidence="9">
    <location>
        <begin position="33"/>
        <end position="267"/>
    </location>
</feature>
<dbReference type="Proteomes" id="UP000649739">
    <property type="component" value="Unassembled WGS sequence"/>
</dbReference>
<comment type="caution">
    <text evidence="10">The sequence shown here is derived from an EMBL/GenBank/DDBJ whole genome shotgun (WGS) entry which is preliminary data.</text>
</comment>
<proteinExistence type="predicted"/>